<name>A0ACB7RZZ9_HYAAI</name>
<proteinExistence type="predicted"/>
<evidence type="ECO:0000313" key="2">
    <source>
        <dbReference type="Proteomes" id="UP000821845"/>
    </source>
</evidence>
<comment type="caution">
    <text evidence="1">The sequence shown here is derived from an EMBL/GenBank/DDBJ whole genome shotgun (WGS) entry which is preliminary data.</text>
</comment>
<evidence type="ECO:0000313" key="1">
    <source>
        <dbReference type="EMBL" id="KAH6926988.1"/>
    </source>
</evidence>
<keyword evidence="2" id="KW-1185">Reference proteome</keyword>
<protein>
    <submittedName>
        <fullName evidence="1">Uncharacterized protein</fullName>
    </submittedName>
</protein>
<sequence>MTPYVRQSTTNPRQGDVFVVTYPKCGTNWMQFILYNIVSRAAPITNMREFRLNSPFIELTGAGAAENPSRSGPIMTHLPYSVFRPVDCAKYIYVARNPCDCAVSFYHFIKGLTPKDVTDVLYGDYFDHLLPWYEHRGAENVHLVTYERLKADTRDEVLKVADFLGEQHGSSLRKNEALLQRVLNACSFDNMKVLFKEKPLDRAKMLLGTAPEKSAALAKANAVVQKDSEMHEGSGFIRKRTKEWIEKKTRGSDVMCLWSDCDLP</sequence>
<dbReference type="EMBL" id="CM023487">
    <property type="protein sequence ID" value="KAH6926988.1"/>
    <property type="molecule type" value="Genomic_DNA"/>
</dbReference>
<reference evidence="1" key="1">
    <citation type="submission" date="2020-05" db="EMBL/GenBank/DDBJ databases">
        <title>Large-scale comparative analyses of tick genomes elucidate their genetic diversity and vector capacities.</title>
        <authorList>
            <person name="Jia N."/>
            <person name="Wang J."/>
            <person name="Shi W."/>
            <person name="Du L."/>
            <person name="Sun Y."/>
            <person name="Zhan W."/>
            <person name="Jiang J."/>
            <person name="Wang Q."/>
            <person name="Zhang B."/>
            <person name="Ji P."/>
            <person name="Sakyi L.B."/>
            <person name="Cui X."/>
            <person name="Yuan T."/>
            <person name="Jiang B."/>
            <person name="Yang W."/>
            <person name="Lam T.T.-Y."/>
            <person name="Chang Q."/>
            <person name="Ding S."/>
            <person name="Wang X."/>
            <person name="Zhu J."/>
            <person name="Ruan X."/>
            <person name="Zhao L."/>
            <person name="Wei J."/>
            <person name="Que T."/>
            <person name="Du C."/>
            <person name="Cheng J."/>
            <person name="Dai P."/>
            <person name="Han X."/>
            <person name="Huang E."/>
            <person name="Gao Y."/>
            <person name="Liu J."/>
            <person name="Shao H."/>
            <person name="Ye R."/>
            <person name="Li L."/>
            <person name="Wei W."/>
            <person name="Wang X."/>
            <person name="Wang C."/>
            <person name="Yang T."/>
            <person name="Huo Q."/>
            <person name="Li W."/>
            <person name="Guo W."/>
            <person name="Chen H."/>
            <person name="Zhou L."/>
            <person name="Ni X."/>
            <person name="Tian J."/>
            <person name="Zhou Y."/>
            <person name="Sheng Y."/>
            <person name="Liu T."/>
            <person name="Pan Y."/>
            <person name="Xia L."/>
            <person name="Li J."/>
            <person name="Zhao F."/>
            <person name="Cao W."/>
        </authorList>
    </citation>
    <scope>NUCLEOTIDE SEQUENCE</scope>
    <source>
        <strain evidence="1">Hyas-2018</strain>
    </source>
</reference>
<organism evidence="1 2">
    <name type="scientific">Hyalomma asiaticum</name>
    <name type="common">Tick</name>
    <dbReference type="NCBI Taxonomy" id="266040"/>
    <lineage>
        <taxon>Eukaryota</taxon>
        <taxon>Metazoa</taxon>
        <taxon>Ecdysozoa</taxon>
        <taxon>Arthropoda</taxon>
        <taxon>Chelicerata</taxon>
        <taxon>Arachnida</taxon>
        <taxon>Acari</taxon>
        <taxon>Parasitiformes</taxon>
        <taxon>Ixodida</taxon>
        <taxon>Ixodoidea</taxon>
        <taxon>Ixodidae</taxon>
        <taxon>Hyalomminae</taxon>
        <taxon>Hyalomma</taxon>
    </lineage>
</organism>
<accession>A0ACB7RZZ9</accession>
<dbReference type="Proteomes" id="UP000821845">
    <property type="component" value="Chromosome 7"/>
</dbReference>
<gene>
    <name evidence="1" type="ORF">HPB50_024573</name>
</gene>